<name>A0A2A2SCC6_9SPHN</name>
<gene>
    <name evidence="8" type="ORF">CKY28_12600</name>
</gene>
<evidence type="ECO:0000256" key="2">
    <source>
        <dbReference type="ARBA" id="ARBA00009773"/>
    </source>
</evidence>
<dbReference type="GO" id="GO:0016020">
    <property type="term" value="C:membrane"/>
    <property type="evidence" value="ECO:0007669"/>
    <property type="project" value="UniProtKB-SubCell"/>
</dbReference>
<feature type="transmembrane region" description="Helical" evidence="7">
    <location>
        <begin position="87"/>
        <end position="110"/>
    </location>
</feature>
<keyword evidence="5 7" id="KW-0472">Membrane</keyword>
<keyword evidence="3 7" id="KW-0812">Transmembrane</keyword>
<reference evidence="9" key="1">
    <citation type="submission" date="2017-09" db="EMBL/GenBank/DDBJ databases">
        <authorList>
            <person name="Feng G."/>
            <person name="Zhu H."/>
        </authorList>
    </citation>
    <scope>NUCLEOTIDE SEQUENCE [LARGE SCALE GENOMIC DNA]</scope>
    <source>
        <strain evidence="9">1PNM-20</strain>
    </source>
</reference>
<evidence type="ECO:0000256" key="5">
    <source>
        <dbReference type="ARBA" id="ARBA00023136"/>
    </source>
</evidence>
<dbReference type="GO" id="GO:0055085">
    <property type="term" value="P:transmembrane transport"/>
    <property type="evidence" value="ECO:0007669"/>
    <property type="project" value="TreeGrafter"/>
</dbReference>
<evidence type="ECO:0000313" key="8">
    <source>
        <dbReference type="EMBL" id="PAX06908.1"/>
    </source>
</evidence>
<evidence type="ECO:0000256" key="4">
    <source>
        <dbReference type="ARBA" id="ARBA00022989"/>
    </source>
</evidence>
<evidence type="ECO:0000256" key="3">
    <source>
        <dbReference type="ARBA" id="ARBA00022692"/>
    </source>
</evidence>
<feature type="region of interest" description="Disordered" evidence="6">
    <location>
        <begin position="1"/>
        <end position="22"/>
    </location>
</feature>
<dbReference type="PANTHER" id="PTHR21716:SF62">
    <property type="entry name" value="TRANSPORT PROTEIN YDBI-RELATED"/>
    <property type="match status" value="1"/>
</dbReference>
<protein>
    <submittedName>
        <fullName evidence="8">AI-2E family transporter</fullName>
    </submittedName>
</protein>
<feature type="transmembrane region" description="Helical" evidence="7">
    <location>
        <begin position="223"/>
        <end position="248"/>
    </location>
</feature>
<dbReference type="AlphaFoldDB" id="A0A2A2SCC6"/>
<feature type="transmembrane region" description="Helical" evidence="7">
    <location>
        <begin position="160"/>
        <end position="182"/>
    </location>
</feature>
<dbReference type="RefSeq" id="WP_095998734.1">
    <property type="nucleotide sequence ID" value="NZ_NSLI01000004.1"/>
</dbReference>
<dbReference type="OrthoDB" id="5761230at2"/>
<dbReference type="EMBL" id="NSLI01000004">
    <property type="protein sequence ID" value="PAX06908.1"/>
    <property type="molecule type" value="Genomic_DNA"/>
</dbReference>
<evidence type="ECO:0000256" key="6">
    <source>
        <dbReference type="SAM" id="MobiDB-lite"/>
    </source>
</evidence>
<keyword evidence="4 7" id="KW-1133">Transmembrane helix</keyword>
<comment type="subcellular location">
    <subcellularLocation>
        <location evidence="1">Membrane</location>
        <topology evidence="1">Multi-pass membrane protein</topology>
    </subcellularLocation>
</comment>
<evidence type="ECO:0000313" key="9">
    <source>
        <dbReference type="Proteomes" id="UP000218151"/>
    </source>
</evidence>
<keyword evidence="9" id="KW-1185">Reference proteome</keyword>
<comment type="caution">
    <text evidence="8">The sequence shown here is derived from an EMBL/GenBank/DDBJ whole genome shotgun (WGS) entry which is preliminary data.</text>
</comment>
<comment type="similarity">
    <text evidence="2">Belongs to the autoinducer-2 exporter (AI-2E) (TC 2.A.86) family.</text>
</comment>
<sequence>MADHAERIQTPGVVEPGASPNELHDPLVRQEVKKAKVWFGAALLVALGVLLIQPILVIFAGLVLGVMFDGGVRLLGRVMPIGRGLRLLIVVLGVVLFLVGTFYLMGVGIVEQVTQLRATLEVQATRLTTFLAQQGLLPGRSDISGIVRQAASSVGRLTSWVGSAIGALTTLFFILVLGLFFAMEPRVYEKGTQWLVPRSDRREFALTLDRVGFTLRRLLAGKLVAMVAQGVVTWLALLVGGVPLAALLGIITGILAFIPNVGAFVSGVLMVAVGFSAGVDAGLWAIGTYVVVQGLDGYVFTPLVAKKTVDMPPALTLGAQILASAAFGLIGLALADVFVAMVKVALERRAEREEQRIRGRADAAPA</sequence>
<dbReference type="Proteomes" id="UP000218151">
    <property type="component" value="Unassembled WGS sequence"/>
</dbReference>
<feature type="transmembrane region" description="Helical" evidence="7">
    <location>
        <begin position="321"/>
        <end position="346"/>
    </location>
</feature>
<feature type="transmembrane region" description="Helical" evidence="7">
    <location>
        <begin position="254"/>
        <end position="275"/>
    </location>
</feature>
<evidence type="ECO:0000256" key="7">
    <source>
        <dbReference type="SAM" id="Phobius"/>
    </source>
</evidence>
<dbReference type="Pfam" id="PF01594">
    <property type="entry name" value="AI-2E_transport"/>
    <property type="match status" value="1"/>
</dbReference>
<dbReference type="InterPro" id="IPR002549">
    <property type="entry name" value="AI-2E-like"/>
</dbReference>
<feature type="transmembrane region" description="Helical" evidence="7">
    <location>
        <begin position="37"/>
        <end position="66"/>
    </location>
</feature>
<accession>A0A2A2SCC6</accession>
<proteinExistence type="inferred from homology"/>
<evidence type="ECO:0000256" key="1">
    <source>
        <dbReference type="ARBA" id="ARBA00004141"/>
    </source>
</evidence>
<organism evidence="8 9">
    <name type="scientific">Sphingomonas lenta</name>
    <dbReference type="NCBI Taxonomy" id="1141887"/>
    <lineage>
        <taxon>Bacteria</taxon>
        <taxon>Pseudomonadati</taxon>
        <taxon>Pseudomonadota</taxon>
        <taxon>Alphaproteobacteria</taxon>
        <taxon>Sphingomonadales</taxon>
        <taxon>Sphingomonadaceae</taxon>
        <taxon>Sphingomonas</taxon>
    </lineage>
</organism>
<dbReference type="PANTHER" id="PTHR21716">
    <property type="entry name" value="TRANSMEMBRANE PROTEIN"/>
    <property type="match status" value="1"/>
</dbReference>